<evidence type="ECO:0000256" key="1">
    <source>
        <dbReference type="SAM" id="SignalP"/>
    </source>
</evidence>
<proteinExistence type="predicted"/>
<keyword evidence="3" id="KW-1185">Reference proteome</keyword>
<dbReference type="Proteomes" id="UP000325755">
    <property type="component" value="Chromosome"/>
</dbReference>
<dbReference type="EMBL" id="CP044205">
    <property type="protein sequence ID" value="QFY43290.1"/>
    <property type="molecule type" value="Genomic_DNA"/>
</dbReference>
<dbReference type="OrthoDB" id="9153342at2"/>
<dbReference type="InParanoid" id="A0A5Q0BHI5"/>
<dbReference type="RefSeq" id="WP_153249272.1">
    <property type="nucleotide sequence ID" value="NZ_CP044205.1"/>
</dbReference>
<name>A0A5Q0BHI5_9GAMM</name>
<dbReference type="KEGG" id="mmob:F6R98_12235"/>
<evidence type="ECO:0000313" key="2">
    <source>
        <dbReference type="EMBL" id="QFY43290.1"/>
    </source>
</evidence>
<gene>
    <name evidence="2" type="ORF">F6R98_12235</name>
</gene>
<keyword evidence="1" id="KW-0732">Signal</keyword>
<feature type="signal peptide" evidence="1">
    <location>
        <begin position="1"/>
        <end position="21"/>
    </location>
</feature>
<reference evidence="2 3" key="1">
    <citation type="submission" date="2019-09" db="EMBL/GenBank/DDBJ databases">
        <title>Ecophysiology of the spiral-shaped methanotroph Methylospira mobilis as revealed by the complete genome sequence.</title>
        <authorList>
            <person name="Oshkin I.Y."/>
            <person name="Dedysh S.N."/>
            <person name="Miroshnikov K."/>
            <person name="Danilova O.V."/>
            <person name="Hakobyan A."/>
            <person name="Liesack W."/>
        </authorList>
    </citation>
    <scope>NUCLEOTIDE SEQUENCE [LARGE SCALE GENOMIC DNA]</scope>
    <source>
        <strain evidence="2 3">Shm1</strain>
    </source>
</reference>
<dbReference type="AlphaFoldDB" id="A0A5Q0BHI5"/>
<feature type="chain" id="PRO_5024806447" evidence="1">
    <location>
        <begin position="22"/>
        <end position="157"/>
    </location>
</feature>
<evidence type="ECO:0000313" key="3">
    <source>
        <dbReference type="Proteomes" id="UP000325755"/>
    </source>
</evidence>
<sequence>MRHALILTALWLAFSPLRVLAADDASSAQSGAVIEKADLAARKKLIHDNLPLTETEARAFWPLYEAYEKQLKQLGERRSANLGRLGEDFEAMSNENAAKFIRDNLKMQSDRLKITSQYFKELEQVLSGKNLARYYQIEYQIRATIDARISESIPLVK</sequence>
<protein>
    <submittedName>
        <fullName evidence="2">Uncharacterized protein</fullName>
    </submittedName>
</protein>
<accession>A0A5Q0BHI5</accession>
<organism evidence="2 3">
    <name type="scientific">Candidatus Methylospira mobilis</name>
    <dbReference type="NCBI Taxonomy" id="1808979"/>
    <lineage>
        <taxon>Bacteria</taxon>
        <taxon>Pseudomonadati</taxon>
        <taxon>Pseudomonadota</taxon>
        <taxon>Gammaproteobacteria</taxon>
        <taxon>Methylococcales</taxon>
        <taxon>Methylococcaceae</taxon>
        <taxon>Candidatus Methylospira</taxon>
    </lineage>
</organism>